<gene>
    <name evidence="2" type="ORF">BK022_16180</name>
</gene>
<feature type="domain" description="Antirepressor protein C-terminal" evidence="1">
    <location>
        <begin position="1"/>
        <end position="74"/>
    </location>
</feature>
<evidence type="ECO:0000313" key="3">
    <source>
        <dbReference type="Proteomes" id="UP000180215"/>
    </source>
</evidence>
<accession>A0A1S1P3S2</accession>
<dbReference type="EMBL" id="MNAO01000204">
    <property type="protein sequence ID" value="OHV15837.1"/>
    <property type="molecule type" value="Genomic_DNA"/>
</dbReference>
<dbReference type="GO" id="GO:0003677">
    <property type="term" value="F:DNA binding"/>
    <property type="evidence" value="ECO:0007669"/>
    <property type="project" value="InterPro"/>
</dbReference>
<dbReference type="AlphaFoldDB" id="A0A1S1P3S2"/>
<reference evidence="2 3" key="1">
    <citation type="submission" date="2016-10" db="EMBL/GenBank/DDBJ databases">
        <title>Draft genome sequence of Methylobacterium extorquens CP3, a seed endophyte of Crotalaria pumila with plant growth-promoting and metal tolerance properties.</title>
        <authorList>
            <person name="Sanchez-Lopez A.S."/>
            <person name="Van Hamme J.D."/>
            <person name="Thijs S."/>
            <person name="Mcammond B.M."/>
            <person name="Stevens V."/>
            <person name="Gonzalez-Chavez M.D.C."/>
            <person name="Vangronsveld J."/>
        </authorList>
    </citation>
    <scope>NUCLEOTIDE SEQUENCE [LARGE SCALE GENOMIC DNA]</scope>
    <source>
        <strain evidence="2 3">CP3</strain>
    </source>
</reference>
<sequence length="81" mass="9025">MLSIPPHTLCRWMRTNEWTFRRPGDKNDLAYQSKIAAGYLEHRVTTGPRPDGTEWSSTQVRVTPKGLTALTKAFPPAATAA</sequence>
<proteinExistence type="predicted"/>
<dbReference type="Pfam" id="PF03374">
    <property type="entry name" value="ANT"/>
    <property type="match status" value="1"/>
</dbReference>
<protein>
    <recommendedName>
        <fullName evidence="1">Antirepressor protein C-terminal domain-containing protein</fullName>
    </recommendedName>
</protein>
<name>A0A1S1P3S2_METEX</name>
<dbReference type="Proteomes" id="UP000180215">
    <property type="component" value="Unassembled WGS sequence"/>
</dbReference>
<organism evidence="2 3">
    <name type="scientific">Methylorubrum extorquens</name>
    <name type="common">Methylobacterium dichloromethanicum</name>
    <name type="synonym">Methylobacterium extorquens</name>
    <dbReference type="NCBI Taxonomy" id="408"/>
    <lineage>
        <taxon>Bacteria</taxon>
        <taxon>Pseudomonadati</taxon>
        <taxon>Pseudomonadota</taxon>
        <taxon>Alphaproteobacteria</taxon>
        <taxon>Hyphomicrobiales</taxon>
        <taxon>Methylobacteriaceae</taxon>
        <taxon>Methylorubrum</taxon>
    </lineage>
</organism>
<comment type="caution">
    <text evidence="2">The sequence shown here is derived from an EMBL/GenBank/DDBJ whole genome shotgun (WGS) entry which is preliminary data.</text>
</comment>
<evidence type="ECO:0000259" key="1">
    <source>
        <dbReference type="Pfam" id="PF03374"/>
    </source>
</evidence>
<evidence type="ECO:0000313" key="2">
    <source>
        <dbReference type="EMBL" id="OHV15837.1"/>
    </source>
</evidence>
<dbReference type="InterPro" id="IPR005039">
    <property type="entry name" value="Ant_C"/>
</dbReference>